<keyword evidence="5" id="KW-0732">Signal</keyword>
<evidence type="ECO:0000256" key="2">
    <source>
        <dbReference type="ARBA" id="ARBA00022692"/>
    </source>
</evidence>
<evidence type="ECO:0000313" key="8">
    <source>
        <dbReference type="Proteomes" id="UP000244162"/>
    </source>
</evidence>
<feature type="signal peptide" evidence="5">
    <location>
        <begin position="1"/>
        <end position="24"/>
    </location>
</feature>
<accession>A0A2T5FWE0</accession>
<reference evidence="7 8" key="1">
    <citation type="submission" date="2017-09" db="EMBL/GenBank/DDBJ databases">
        <title>Sphingomonas panjinensis sp.nov., isolated from oil-contaminated soil.</title>
        <authorList>
            <person name="Wang L."/>
            <person name="Chen L."/>
        </authorList>
    </citation>
    <scope>NUCLEOTIDE SEQUENCE [LARGE SCALE GENOMIC DNA]</scope>
    <source>
        <strain evidence="7 8">FW-11</strain>
    </source>
</reference>
<name>A0A2T5FWE0_9SPHN</name>
<dbReference type="PROSITE" id="PS52015">
    <property type="entry name" value="TONB_CTD"/>
    <property type="match status" value="1"/>
</dbReference>
<evidence type="ECO:0000259" key="6">
    <source>
        <dbReference type="PROSITE" id="PS52015"/>
    </source>
</evidence>
<dbReference type="Proteomes" id="UP000244162">
    <property type="component" value="Unassembled WGS sequence"/>
</dbReference>
<protein>
    <submittedName>
        <fullName evidence="7">Energy transducer TonB</fullName>
    </submittedName>
</protein>
<dbReference type="OrthoDB" id="7585677at2"/>
<evidence type="ECO:0000313" key="7">
    <source>
        <dbReference type="EMBL" id="PTQ10092.1"/>
    </source>
</evidence>
<comment type="subcellular location">
    <subcellularLocation>
        <location evidence="1">Membrane</location>
        <topology evidence="1">Single-pass membrane protein</topology>
    </subcellularLocation>
</comment>
<dbReference type="GO" id="GO:0016020">
    <property type="term" value="C:membrane"/>
    <property type="evidence" value="ECO:0007669"/>
    <property type="project" value="UniProtKB-SubCell"/>
</dbReference>
<dbReference type="SUPFAM" id="SSF74653">
    <property type="entry name" value="TolA/TonB C-terminal domain"/>
    <property type="match status" value="1"/>
</dbReference>
<dbReference type="EMBL" id="NWBU01000010">
    <property type="protein sequence ID" value="PTQ10092.1"/>
    <property type="molecule type" value="Genomic_DNA"/>
</dbReference>
<dbReference type="GO" id="GO:0055085">
    <property type="term" value="P:transmembrane transport"/>
    <property type="evidence" value="ECO:0007669"/>
    <property type="project" value="InterPro"/>
</dbReference>
<evidence type="ECO:0000256" key="3">
    <source>
        <dbReference type="ARBA" id="ARBA00022989"/>
    </source>
</evidence>
<keyword evidence="3" id="KW-1133">Transmembrane helix</keyword>
<sequence>MPGKSGLAVPLAAAWLFLFAPSTAQPPGTSAELVEPDLANWIERVEEDLDRHLSYPRPLGGAPYSEGIVHVSFLGGPDGRPSEVAIRKSSGARDLDAAAMRAVRKITTLHPLPAGVSADQKYEAAILFATQDDRETARKLAELRRRARAEVEVLGLADPAGGGVRVALVPMDQR</sequence>
<evidence type="ECO:0000256" key="5">
    <source>
        <dbReference type="SAM" id="SignalP"/>
    </source>
</evidence>
<evidence type="ECO:0000256" key="1">
    <source>
        <dbReference type="ARBA" id="ARBA00004167"/>
    </source>
</evidence>
<gene>
    <name evidence="7" type="ORF">CLG96_13225</name>
</gene>
<dbReference type="InterPro" id="IPR006260">
    <property type="entry name" value="TonB/TolA_C"/>
</dbReference>
<keyword evidence="2" id="KW-0812">Transmembrane</keyword>
<comment type="caution">
    <text evidence="7">The sequence shown here is derived from an EMBL/GenBank/DDBJ whole genome shotgun (WGS) entry which is preliminary data.</text>
</comment>
<keyword evidence="8" id="KW-1185">Reference proteome</keyword>
<dbReference type="NCBIfam" id="TIGR01352">
    <property type="entry name" value="tonB_Cterm"/>
    <property type="match status" value="1"/>
</dbReference>
<dbReference type="Gene3D" id="3.30.1150.10">
    <property type="match status" value="1"/>
</dbReference>
<dbReference type="InterPro" id="IPR037682">
    <property type="entry name" value="TonB_C"/>
</dbReference>
<dbReference type="Pfam" id="PF03544">
    <property type="entry name" value="TonB_C"/>
    <property type="match status" value="1"/>
</dbReference>
<feature type="domain" description="TonB C-terminal" evidence="6">
    <location>
        <begin position="40"/>
        <end position="137"/>
    </location>
</feature>
<proteinExistence type="predicted"/>
<dbReference type="AlphaFoldDB" id="A0A2T5FWE0"/>
<organism evidence="7 8">
    <name type="scientific">Sphingomonas oleivorans</name>
    <dbReference type="NCBI Taxonomy" id="1735121"/>
    <lineage>
        <taxon>Bacteria</taxon>
        <taxon>Pseudomonadati</taxon>
        <taxon>Pseudomonadota</taxon>
        <taxon>Alphaproteobacteria</taxon>
        <taxon>Sphingomonadales</taxon>
        <taxon>Sphingomonadaceae</taxon>
        <taxon>Sphingomonas</taxon>
    </lineage>
</organism>
<evidence type="ECO:0000256" key="4">
    <source>
        <dbReference type="ARBA" id="ARBA00023136"/>
    </source>
</evidence>
<keyword evidence="4" id="KW-0472">Membrane</keyword>
<feature type="chain" id="PRO_5015641647" evidence="5">
    <location>
        <begin position="25"/>
        <end position="174"/>
    </location>
</feature>